<organism evidence="1 2">
    <name type="scientific">Colletotrichum sojae</name>
    <dbReference type="NCBI Taxonomy" id="2175907"/>
    <lineage>
        <taxon>Eukaryota</taxon>
        <taxon>Fungi</taxon>
        <taxon>Dikarya</taxon>
        <taxon>Ascomycota</taxon>
        <taxon>Pezizomycotina</taxon>
        <taxon>Sordariomycetes</taxon>
        <taxon>Hypocreomycetidae</taxon>
        <taxon>Glomerellales</taxon>
        <taxon>Glomerellaceae</taxon>
        <taxon>Colletotrichum</taxon>
        <taxon>Colletotrichum orchidearum species complex</taxon>
    </lineage>
</organism>
<dbReference type="Proteomes" id="UP000652219">
    <property type="component" value="Unassembled WGS sequence"/>
</dbReference>
<reference evidence="1 2" key="1">
    <citation type="journal article" date="2020" name="Phytopathology">
        <title>Genome Sequence Resources of Colletotrichum truncatum, C. plurivorum, C. musicola, and C. sojae: Four Species Pathogenic to Soybean (Glycine max).</title>
        <authorList>
            <person name="Rogerio F."/>
            <person name="Boufleur T.R."/>
            <person name="Ciampi-Guillardi M."/>
            <person name="Sukno S.A."/>
            <person name="Thon M.R."/>
            <person name="Massola Junior N.S."/>
            <person name="Baroncelli R."/>
        </authorList>
    </citation>
    <scope>NUCLEOTIDE SEQUENCE [LARGE SCALE GENOMIC DNA]</scope>
    <source>
        <strain evidence="1 2">LFN0009</strain>
    </source>
</reference>
<gene>
    <name evidence="1" type="ORF">CSOJ01_02655</name>
</gene>
<dbReference type="EMBL" id="WIGN01000024">
    <property type="protein sequence ID" value="KAF6816958.1"/>
    <property type="molecule type" value="Genomic_DNA"/>
</dbReference>
<protein>
    <submittedName>
        <fullName evidence="1">Uncharacterized protein</fullName>
    </submittedName>
</protein>
<comment type="caution">
    <text evidence="1">The sequence shown here is derived from an EMBL/GenBank/DDBJ whole genome shotgun (WGS) entry which is preliminary data.</text>
</comment>
<evidence type="ECO:0000313" key="1">
    <source>
        <dbReference type="EMBL" id="KAF6816958.1"/>
    </source>
</evidence>
<sequence length="293" mass="33678">MASLQNNPLVVISSQDQLSDDGKKMCDNLLTKILARDYPFRRDLTVDDVRSKFWGLVFADDWTTAHPDPEPSVTQIKEDLATARNEYRGTCVGLLKTIAQAPSGSSSSIFAFLKAEFDLESTLNVKFKWFDEYGTPVSDNEVDSSPRRSLGLIESEVLQEWDCEDIKRVNKLNQAVVTYWGRIRLIALANGQWTEAASRANESLGVLQRPRLSRDILRDSIEKQISYLKRSSIRHRSKENLSTRDLYQPHRLQSIKSTGLYMDHFTVQELEWTFTLLKQLDSSEHPNTECHWY</sequence>
<evidence type="ECO:0000313" key="2">
    <source>
        <dbReference type="Proteomes" id="UP000652219"/>
    </source>
</evidence>
<proteinExistence type="predicted"/>
<dbReference type="AlphaFoldDB" id="A0A8H6JQ47"/>
<keyword evidence="2" id="KW-1185">Reference proteome</keyword>
<accession>A0A8H6JQ47</accession>
<name>A0A8H6JQ47_9PEZI</name>